<feature type="transmembrane region" description="Helical" evidence="9">
    <location>
        <begin position="125"/>
        <end position="158"/>
    </location>
</feature>
<evidence type="ECO:0000256" key="9">
    <source>
        <dbReference type="SAM" id="Phobius"/>
    </source>
</evidence>
<evidence type="ECO:0000256" key="4">
    <source>
        <dbReference type="ARBA" id="ARBA00022597"/>
    </source>
</evidence>
<keyword evidence="5" id="KW-0598">Phosphotransferase system</keyword>
<dbReference type="KEGG" id="hsc:HVS_03460"/>
<dbReference type="InterPro" id="IPR004703">
    <property type="entry name" value="PTS_sugar-sp_permease"/>
</dbReference>
<keyword evidence="8 9" id="KW-0472">Membrane</keyword>
<feature type="domain" description="PTS EIIC type-2" evidence="10">
    <location>
        <begin position="8"/>
        <end position="443"/>
    </location>
</feature>
<feature type="transmembrane region" description="Helical" evidence="9">
    <location>
        <begin position="43"/>
        <end position="67"/>
    </location>
</feature>
<dbReference type="PROSITE" id="PS51104">
    <property type="entry name" value="PTS_EIIC_TYPE_2"/>
    <property type="match status" value="1"/>
</dbReference>
<feature type="transmembrane region" description="Helical" evidence="9">
    <location>
        <begin position="251"/>
        <end position="274"/>
    </location>
</feature>
<evidence type="ECO:0000256" key="6">
    <source>
        <dbReference type="ARBA" id="ARBA00022692"/>
    </source>
</evidence>
<dbReference type="PIRSF" id="PIRSF006304">
    <property type="entry name" value="GatC"/>
    <property type="match status" value="1"/>
</dbReference>
<evidence type="ECO:0000256" key="3">
    <source>
        <dbReference type="ARBA" id="ARBA00022475"/>
    </source>
</evidence>
<organism evidence="11 12">
    <name type="scientific">Acetivibrio saccincola</name>
    <dbReference type="NCBI Taxonomy" id="1677857"/>
    <lineage>
        <taxon>Bacteria</taxon>
        <taxon>Bacillati</taxon>
        <taxon>Bacillota</taxon>
        <taxon>Clostridia</taxon>
        <taxon>Eubacteriales</taxon>
        <taxon>Oscillospiraceae</taxon>
        <taxon>Acetivibrio</taxon>
    </lineage>
</organism>
<dbReference type="PANTHER" id="PTHR37324:SF2">
    <property type="entry name" value="PTS SYSTEM GALACTITOL-SPECIFIC EIIC COMPONENT"/>
    <property type="match status" value="1"/>
</dbReference>
<keyword evidence="4" id="KW-0762">Sugar transport</keyword>
<reference evidence="11 12" key="1">
    <citation type="submission" date="2017-12" db="EMBL/GenBank/DDBJ databases">
        <title>Complete genome sequence of Herbivorax saccincola GGR1, a novel Cellulosome-producing hydrolytic bacterium in a thermophilic biogas plant, established by Illumina and Nanopore MinION sequencing.</title>
        <authorList>
            <person name="Pechtl A."/>
            <person name="Ruckert C."/>
            <person name="Koeck D.E."/>
            <person name="Maus I."/>
            <person name="Winkler A."/>
            <person name="Kalinowski J."/>
            <person name="Puhler A."/>
            <person name="Schwarz W.W."/>
            <person name="Zverlov V.V."/>
            <person name="Schluter A."/>
            <person name="Liebl W."/>
        </authorList>
    </citation>
    <scope>NUCLEOTIDE SEQUENCE [LARGE SCALE GENOMIC DNA]</scope>
    <source>
        <strain evidence="12">SR1</strain>
    </source>
</reference>
<evidence type="ECO:0000256" key="5">
    <source>
        <dbReference type="ARBA" id="ARBA00022683"/>
    </source>
</evidence>
<feature type="transmembrane region" description="Helical" evidence="9">
    <location>
        <begin position="178"/>
        <end position="200"/>
    </location>
</feature>
<feature type="transmembrane region" description="Helical" evidence="9">
    <location>
        <begin position="295"/>
        <end position="326"/>
    </location>
</feature>
<keyword evidence="12" id="KW-1185">Reference proteome</keyword>
<evidence type="ECO:0000313" key="11">
    <source>
        <dbReference type="EMBL" id="AUG56640.1"/>
    </source>
</evidence>
<dbReference type="Proteomes" id="UP000233534">
    <property type="component" value="Chromosome"/>
</dbReference>
<evidence type="ECO:0000256" key="8">
    <source>
        <dbReference type="ARBA" id="ARBA00023136"/>
    </source>
</evidence>
<evidence type="ECO:0000313" key="12">
    <source>
        <dbReference type="Proteomes" id="UP000233534"/>
    </source>
</evidence>
<sequence length="447" mass="49154">MELIKNAAMYLLSFEPYVMLPFIILILAIIFRIKFSTGIKSAFTIGIGFIGIFVIFDYFVSIINPVIQKLISRAGLQLDILDAGWPPLAAMTWAFSFAPLILLILMLLNIVLLTARLTKTINIDIWNYWHFIFAGALVYNITNNILLSTFASAILFIITIKLADWSAPLLRKFSDLKGISVPTLSAVVCFPFGVLGNKLIDRIPFINKINANPEKMKEKMGLLGEPMIIGFIFGLFLGIGTGYNVKEIIELAFGIAAAIYILPKMASIVGNSLIPISEGMKDFIKKHFPKTGETYIGLDVAVIIGLPSVVVTSILLIPTSLVLAFIFPGVKFIPLGDLVNLVVVTSFLCVATKGNVVRSYIIGIPIVILHLYLASNTAHLYANLAESVDFKPAGYDGVFTSFIDGGNVLRTWVVKMFSGNIYALLLIPVVLGILYLTRKLSNKNSQY</sequence>
<evidence type="ECO:0000259" key="10">
    <source>
        <dbReference type="PROSITE" id="PS51104"/>
    </source>
</evidence>
<keyword evidence="6 9" id="KW-0812">Transmembrane</keyword>
<dbReference type="GO" id="GO:0009401">
    <property type="term" value="P:phosphoenolpyruvate-dependent sugar phosphotransferase system"/>
    <property type="evidence" value="ECO:0007669"/>
    <property type="project" value="UniProtKB-KW"/>
</dbReference>
<feature type="transmembrane region" description="Helical" evidence="9">
    <location>
        <begin position="357"/>
        <end position="374"/>
    </location>
</feature>
<evidence type="ECO:0000256" key="2">
    <source>
        <dbReference type="ARBA" id="ARBA00022448"/>
    </source>
</evidence>
<feature type="transmembrane region" description="Helical" evidence="9">
    <location>
        <begin position="12"/>
        <end position="31"/>
    </location>
</feature>
<proteinExistence type="predicted"/>
<feature type="transmembrane region" description="Helical" evidence="9">
    <location>
        <begin position="332"/>
        <end position="350"/>
    </location>
</feature>
<evidence type="ECO:0000256" key="7">
    <source>
        <dbReference type="ARBA" id="ARBA00022989"/>
    </source>
</evidence>
<keyword evidence="2" id="KW-0813">Transport</keyword>
<gene>
    <name evidence="11" type="primary">gatC1</name>
    <name evidence="11" type="ORF">HVS_03460</name>
</gene>
<comment type="subcellular location">
    <subcellularLocation>
        <location evidence="1">Cell membrane</location>
        <topology evidence="1">Multi-pass membrane protein</topology>
    </subcellularLocation>
</comment>
<accession>A0A2K9EMF9</accession>
<dbReference type="AlphaFoldDB" id="A0A2K9EMF9"/>
<evidence type="ECO:0000256" key="1">
    <source>
        <dbReference type="ARBA" id="ARBA00004651"/>
    </source>
</evidence>
<name>A0A2K9EMF9_9FIRM</name>
<dbReference type="PANTHER" id="PTHR37324">
    <property type="entry name" value="PTS SYSTEM GALACTITOL-SPECIFIC EIIC COMPONENT"/>
    <property type="match status" value="1"/>
</dbReference>
<protein>
    <submittedName>
        <fullName evidence="11">Galactitol permease IIC component</fullName>
    </submittedName>
</protein>
<dbReference type="GO" id="GO:0015577">
    <property type="term" value="F:galactitol transmembrane transporter activity"/>
    <property type="evidence" value="ECO:0007669"/>
    <property type="project" value="InterPro"/>
</dbReference>
<feature type="transmembrane region" description="Helical" evidence="9">
    <location>
        <begin position="419"/>
        <end position="437"/>
    </location>
</feature>
<dbReference type="Pfam" id="PF03611">
    <property type="entry name" value="EIIC-GAT"/>
    <property type="match status" value="1"/>
</dbReference>
<feature type="transmembrane region" description="Helical" evidence="9">
    <location>
        <begin position="220"/>
        <end position="239"/>
    </location>
</feature>
<dbReference type="GO" id="GO:0005886">
    <property type="term" value="C:plasma membrane"/>
    <property type="evidence" value="ECO:0007669"/>
    <property type="project" value="UniProtKB-SubCell"/>
</dbReference>
<keyword evidence="3" id="KW-1003">Cell membrane</keyword>
<keyword evidence="7 9" id="KW-1133">Transmembrane helix</keyword>
<dbReference type="InterPro" id="IPR013853">
    <property type="entry name" value="EIIC-GAT"/>
</dbReference>
<dbReference type="InterPro" id="IPR013014">
    <property type="entry name" value="PTS_EIIC_2"/>
</dbReference>
<dbReference type="EMBL" id="CP025197">
    <property type="protein sequence ID" value="AUG56640.1"/>
    <property type="molecule type" value="Genomic_DNA"/>
</dbReference>
<feature type="transmembrane region" description="Helical" evidence="9">
    <location>
        <begin position="87"/>
        <end position="113"/>
    </location>
</feature>